<dbReference type="InterPro" id="IPR055348">
    <property type="entry name" value="DctQ"/>
</dbReference>
<evidence type="ECO:0000259" key="10">
    <source>
        <dbReference type="Pfam" id="PF04290"/>
    </source>
</evidence>
<feature type="domain" description="Tripartite ATP-independent periplasmic transporters DctQ component" evidence="10">
    <location>
        <begin position="30"/>
        <end position="157"/>
    </location>
</feature>
<feature type="transmembrane region" description="Helical" evidence="9">
    <location>
        <begin position="134"/>
        <end position="155"/>
    </location>
</feature>
<organism evidence="11 12">
    <name type="scientific">Psychrobacillus soli</name>
    <dbReference type="NCBI Taxonomy" id="1543965"/>
    <lineage>
        <taxon>Bacteria</taxon>
        <taxon>Bacillati</taxon>
        <taxon>Bacillota</taxon>
        <taxon>Bacilli</taxon>
        <taxon>Bacillales</taxon>
        <taxon>Bacillaceae</taxon>
        <taxon>Psychrobacillus</taxon>
    </lineage>
</organism>
<gene>
    <name evidence="11" type="ORF">FG383_17945</name>
</gene>
<evidence type="ECO:0000256" key="8">
    <source>
        <dbReference type="ARBA" id="ARBA00038436"/>
    </source>
</evidence>
<keyword evidence="6 9" id="KW-1133">Transmembrane helix</keyword>
<protein>
    <submittedName>
        <fullName evidence="11">TRAP transporter small permease</fullName>
    </submittedName>
</protein>
<feature type="transmembrane region" description="Helical" evidence="9">
    <location>
        <begin position="21"/>
        <end position="39"/>
    </location>
</feature>
<dbReference type="Proteomes" id="UP000318937">
    <property type="component" value="Unassembled WGS sequence"/>
</dbReference>
<evidence type="ECO:0000256" key="2">
    <source>
        <dbReference type="ARBA" id="ARBA00022448"/>
    </source>
</evidence>
<reference evidence="11 12" key="1">
    <citation type="submission" date="2019-05" db="EMBL/GenBank/DDBJ databases">
        <title>Psychrobacillus vulpis sp. nov., a new species isolated from feces of a red fox that inhabits in The Tablas de Daimiel Natural Park, Albacete, Spain.</title>
        <authorList>
            <person name="Rodriguez M."/>
            <person name="Reina J.C."/>
            <person name="Bejar V."/>
            <person name="Llamas I."/>
        </authorList>
    </citation>
    <scope>NUCLEOTIDE SEQUENCE [LARGE SCALE GENOMIC DNA]</scope>
    <source>
        <strain evidence="11 12">NHI-2</strain>
    </source>
</reference>
<keyword evidence="12" id="KW-1185">Reference proteome</keyword>
<evidence type="ECO:0000256" key="3">
    <source>
        <dbReference type="ARBA" id="ARBA00022475"/>
    </source>
</evidence>
<keyword evidence="3" id="KW-1003">Cell membrane</keyword>
<evidence type="ECO:0000313" key="12">
    <source>
        <dbReference type="Proteomes" id="UP000318937"/>
    </source>
</evidence>
<dbReference type="OrthoDB" id="2086825at2"/>
<keyword evidence="7 9" id="KW-0472">Membrane</keyword>
<comment type="similarity">
    <text evidence="8">Belongs to the TRAP transporter small permease family.</text>
</comment>
<evidence type="ECO:0000256" key="5">
    <source>
        <dbReference type="ARBA" id="ARBA00022692"/>
    </source>
</evidence>
<feature type="transmembrane region" description="Helical" evidence="9">
    <location>
        <begin position="93"/>
        <end position="114"/>
    </location>
</feature>
<evidence type="ECO:0000256" key="1">
    <source>
        <dbReference type="ARBA" id="ARBA00004429"/>
    </source>
</evidence>
<accession>A0A544SQK5</accession>
<sequence length="164" mass="18520">MESILRTYLRFVDRLNKVMGYILTLLLAIMTALIFWQVFSRFVVGSSLSWSEELSRFLMIFMIMIGASIALRHNELIAIEILLEKVENLSKKVVVITIHIISIVFFVILIKYGYSMAQSFSNQLAPGLGLSMKYIYLALPLGGILLLLNSLACIVEEIIGKGEK</sequence>
<comment type="subcellular location">
    <subcellularLocation>
        <location evidence="1">Cell inner membrane</location>
        <topology evidence="1">Multi-pass membrane protein</topology>
    </subcellularLocation>
</comment>
<evidence type="ECO:0000256" key="7">
    <source>
        <dbReference type="ARBA" id="ARBA00023136"/>
    </source>
</evidence>
<evidence type="ECO:0000256" key="4">
    <source>
        <dbReference type="ARBA" id="ARBA00022519"/>
    </source>
</evidence>
<dbReference type="RefSeq" id="WP_142608776.1">
    <property type="nucleotide sequence ID" value="NZ_VDGG01000053.1"/>
</dbReference>
<evidence type="ECO:0000256" key="6">
    <source>
        <dbReference type="ARBA" id="ARBA00022989"/>
    </source>
</evidence>
<feature type="transmembrane region" description="Helical" evidence="9">
    <location>
        <begin position="54"/>
        <end position="72"/>
    </location>
</feature>
<evidence type="ECO:0000256" key="9">
    <source>
        <dbReference type="SAM" id="Phobius"/>
    </source>
</evidence>
<keyword evidence="2" id="KW-0813">Transport</keyword>
<name>A0A544SQK5_9BACI</name>
<dbReference type="EMBL" id="VDGG01000053">
    <property type="protein sequence ID" value="TQR07487.1"/>
    <property type="molecule type" value="Genomic_DNA"/>
</dbReference>
<dbReference type="InterPro" id="IPR007387">
    <property type="entry name" value="TRAP_DctQ"/>
</dbReference>
<evidence type="ECO:0000313" key="11">
    <source>
        <dbReference type="EMBL" id="TQR07487.1"/>
    </source>
</evidence>
<keyword evidence="5 9" id="KW-0812">Transmembrane</keyword>
<dbReference type="GO" id="GO:0005886">
    <property type="term" value="C:plasma membrane"/>
    <property type="evidence" value="ECO:0007669"/>
    <property type="project" value="UniProtKB-SubCell"/>
</dbReference>
<dbReference type="GO" id="GO:0015740">
    <property type="term" value="P:C4-dicarboxylate transport"/>
    <property type="evidence" value="ECO:0007669"/>
    <property type="project" value="TreeGrafter"/>
</dbReference>
<dbReference type="PANTHER" id="PTHR35011">
    <property type="entry name" value="2,3-DIKETO-L-GULONATE TRAP TRANSPORTER SMALL PERMEASE PROTEIN YIAM"/>
    <property type="match status" value="1"/>
</dbReference>
<keyword evidence="4" id="KW-0997">Cell inner membrane</keyword>
<proteinExistence type="inferred from homology"/>
<dbReference type="Pfam" id="PF04290">
    <property type="entry name" value="DctQ"/>
    <property type="match status" value="1"/>
</dbReference>
<dbReference type="PANTHER" id="PTHR35011:SF11">
    <property type="entry name" value="TRAP TRANSPORTER SMALL PERMEASE PROTEIN"/>
    <property type="match status" value="1"/>
</dbReference>
<dbReference type="AlphaFoldDB" id="A0A544SQK5"/>
<dbReference type="GO" id="GO:0022857">
    <property type="term" value="F:transmembrane transporter activity"/>
    <property type="evidence" value="ECO:0007669"/>
    <property type="project" value="TreeGrafter"/>
</dbReference>
<comment type="caution">
    <text evidence="11">The sequence shown here is derived from an EMBL/GenBank/DDBJ whole genome shotgun (WGS) entry which is preliminary data.</text>
</comment>